<name>A0ABQ5SLW2_9CHLO</name>
<gene>
    <name evidence="1" type="ORF">VaNZ11_015596</name>
</gene>
<comment type="caution">
    <text evidence="1">The sequence shown here is derived from an EMBL/GenBank/DDBJ whole genome shotgun (WGS) entry which is preliminary data.</text>
</comment>
<protein>
    <recommendedName>
        <fullName evidence="3">TOG domain-containing protein</fullName>
    </recommendedName>
</protein>
<accession>A0ABQ5SLW2</accession>
<keyword evidence="2" id="KW-1185">Reference proteome</keyword>
<sequence length="431" mass="44755">MDQIKAALVELRNSSCQQEPTLFLEAWLFVKQLFDEFASSPEHGTVGLELLLAETDTSVLISLKEAKRNHATSGAGAATTAGSARAKVLKYLESQLQQREEWKGALGLGPGAGAAGVGTAGSASPAARLAVEIFELQREEDKYAPARQAALSTLSTLLVLEADAPGTPMDAVLREMLARAGELQAALRHEKRAAGVRSELLRLIAVMVDRVHRAATKAATAEAGTGTGPSAPLVEAAFADLGTATAEALAQQALQILDGKPKPKEVAGALSALERVLPWAKSQEIRSANGARAFAHAMPLLRALAAQPRAPNYEPYLAALRLVCRPGACPVGRVLDECGELLGLLRAILMHNNRDVRREAEEGAARLLNTVSEQLCAQAGDPAARGKLKVLVGQLLSLADSALVDLSTGSGSGGGATATATPVTAATAAVG</sequence>
<reference evidence="1 2" key="1">
    <citation type="journal article" date="2023" name="IScience">
        <title>Expanded male sex-determining region conserved during the evolution of homothallism in the green alga Volvox.</title>
        <authorList>
            <person name="Yamamoto K."/>
            <person name="Matsuzaki R."/>
            <person name="Mahakham W."/>
            <person name="Heman W."/>
            <person name="Sekimoto H."/>
            <person name="Kawachi M."/>
            <person name="Minakuchi Y."/>
            <person name="Toyoda A."/>
            <person name="Nozaki H."/>
        </authorList>
    </citation>
    <scope>NUCLEOTIDE SEQUENCE [LARGE SCALE GENOMIC DNA]</scope>
    <source>
        <strain evidence="1 2">NIES-4468</strain>
    </source>
</reference>
<dbReference type="Proteomes" id="UP001165090">
    <property type="component" value="Unassembled WGS sequence"/>
</dbReference>
<evidence type="ECO:0008006" key="3">
    <source>
        <dbReference type="Google" id="ProtNLM"/>
    </source>
</evidence>
<organism evidence="1 2">
    <name type="scientific">Volvox africanus</name>
    <dbReference type="NCBI Taxonomy" id="51714"/>
    <lineage>
        <taxon>Eukaryota</taxon>
        <taxon>Viridiplantae</taxon>
        <taxon>Chlorophyta</taxon>
        <taxon>core chlorophytes</taxon>
        <taxon>Chlorophyceae</taxon>
        <taxon>CS clade</taxon>
        <taxon>Chlamydomonadales</taxon>
        <taxon>Volvocaceae</taxon>
        <taxon>Volvox</taxon>
    </lineage>
</organism>
<proteinExistence type="predicted"/>
<evidence type="ECO:0000313" key="2">
    <source>
        <dbReference type="Proteomes" id="UP001165090"/>
    </source>
</evidence>
<feature type="non-terminal residue" evidence="1">
    <location>
        <position position="431"/>
    </location>
</feature>
<evidence type="ECO:0000313" key="1">
    <source>
        <dbReference type="EMBL" id="GLI70659.1"/>
    </source>
</evidence>
<dbReference type="EMBL" id="BSDZ01000094">
    <property type="protein sequence ID" value="GLI70659.1"/>
    <property type="molecule type" value="Genomic_DNA"/>
</dbReference>